<evidence type="ECO:0000259" key="8">
    <source>
        <dbReference type="PROSITE" id="PS50850"/>
    </source>
</evidence>
<evidence type="ECO:0000313" key="9">
    <source>
        <dbReference type="EMBL" id="MDF3840030.1"/>
    </source>
</evidence>
<feature type="transmembrane region" description="Helical" evidence="7">
    <location>
        <begin position="80"/>
        <end position="107"/>
    </location>
</feature>
<feature type="transmembrane region" description="Helical" evidence="7">
    <location>
        <begin position="285"/>
        <end position="304"/>
    </location>
</feature>
<keyword evidence="4 7" id="KW-0812">Transmembrane</keyword>
<accession>A0ABT6B568</accession>
<dbReference type="PANTHER" id="PTHR23513">
    <property type="entry name" value="INTEGRAL MEMBRANE EFFLUX PROTEIN-RELATED"/>
    <property type="match status" value="1"/>
</dbReference>
<dbReference type="RefSeq" id="WP_276269598.1">
    <property type="nucleotide sequence ID" value="NZ_JARJLM010000732.1"/>
</dbReference>
<keyword evidence="10" id="KW-1185">Reference proteome</keyword>
<feature type="transmembrane region" description="Helical" evidence="7">
    <location>
        <begin position="374"/>
        <end position="395"/>
    </location>
</feature>
<gene>
    <name evidence="9" type="ORF">P3W85_44975</name>
</gene>
<feature type="transmembrane region" description="Helical" evidence="7">
    <location>
        <begin position="345"/>
        <end position="368"/>
    </location>
</feature>
<dbReference type="PROSITE" id="PS50850">
    <property type="entry name" value="MFS"/>
    <property type="match status" value="1"/>
</dbReference>
<dbReference type="PANTHER" id="PTHR23513:SF11">
    <property type="entry name" value="STAPHYLOFERRIN A TRANSPORTER"/>
    <property type="match status" value="1"/>
</dbReference>
<name>A0ABT6B568_9BURK</name>
<proteinExistence type="predicted"/>
<protein>
    <submittedName>
        <fullName evidence="9">MFS transporter</fullName>
    </submittedName>
</protein>
<evidence type="ECO:0000256" key="2">
    <source>
        <dbReference type="ARBA" id="ARBA00022448"/>
    </source>
</evidence>
<feature type="transmembrane region" description="Helical" evidence="7">
    <location>
        <begin position="49"/>
        <end position="68"/>
    </location>
</feature>
<dbReference type="PRINTS" id="PR01035">
    <property type="entry name" value="TCRTETA"/>
</dbReference>
<keyword evidence="6 7" id="KW-0472">Membrane</keyword>
<dbReference type="InterPro" id="IPR010290">
    <property type="entry name" value="TM_effector"/>
</dbReference>
<dbReference type="InterPro" id="IPR020846">
    <property type="entry name" value="MFS_dom"/>
</dbReference>
<feature type="transmembrane region" description="Helical" evidence="7">
    <location>
        <begin position="12"/>
        <end position="29"/>
    </location>
</feature>
<keyword evidence="3" id="KW-1003">Cell membrane</keyword>
<dbReference type="Proteomes" id="UP001216674">
    <property type="component" value="Unassembled WGS sequence"/>
</dbReference>
<evidence type="ECO:0000313" key="10">
    <source>
        <dbReference type="Proteomes" id="UP001216674"/>
    </source>
</evidence>
<feature type="transmembrane region" description="Helical" evidence="7">
    <location>
        <begin position="310"/>
        <end position="333"/>
    </location>
</feature>
<keyword evidence="5 7" id="KW-1133">Transmembrane helix</keyword>
<dbReference type="SUPFAM" id="SSF103473">
    <property type="entry name" value="MFS general substrate transporter"/>
    <property type="match status" value="1"/>
</dbReference>
<evidence type="ECO:0000256" key="3">
    <source>
        <dbReference type="ARBA" id="ARBA00022475"/>
    </source>
</evidence>
<dbReference type="CDD" id="cd06173">
    <property type="entry name" value="MFS_MefA_like"/>
    <property type="match status" value="1"/>
</dbReference>
<dbReference type="InterPro" id="IPR001958">
    <property type="entry name" value="Tet-R_TetA/multi-R_MdtG-like"/>
</dbReference>
<evidence type="ECO:0000256" key="4">
    <source>
        <dbReference type="ARBA" id="ARBA00022692"/>
    </source>
</evidence>
<feature type="transmembrane region" description="Helical" evidence="7">
    <location>
        <begin position="160"/>
        <end position="192"/>
    </location>
</feature>
<evidence type="ECO:0000256" key="7">
    <source>
        <dbReference type="SAM" id="Phobius"/>
    </source>
</evidence>
<reference evidence="9 10" key="1">
    <citation type="submission" date="2023-03" db="EMBL/GenBank/DDBJ databases">
        <title>Draft assemblies of triclosan tolerant bacteria isolated from returned activated sludge.</title>
        <authorList>
            <person name="Van Hamelsveld S."/>
        </authorList>
    </citation>
    <scope>NUCLEOTIDE SEQUENCE [LARGE SCALE GENOMIC DNA]</scope>
    <source>
        <strain evidence="9 10">GW210010_S58</strain>
    </source>
</reference>
<feature type="transmembrane region" description="Helical" evidence="7">
    <location>
        <begin position="225"/>
        <end position="244"/>
    </location>
</feature>
<feature type="transmembrane region" description="Helical" evidence="7">
    <location>
        <begin position="256"/>
        <end position="278"/>
    </location>
</feature>
<evidence type="ECO:0000256" key="6">
    <source>
        <dbReference type="ARBA" id="ARBA00023136"/>
    </source>
</evidence>
<sequence>MKGTFRSLGNFNYRVWAGGAIVSNVGTWMQRTAQDWIVLTQLTRHNATAVGVVMALQFGPQVLLLPLTGYAADHLDRRKLLFATQATMGALALGLGILTIAGLVQLWHVYLFAFLLGCVTAFDSPARQTFVSELVGEADLSNAVALNSTSFNAGRMIGPAIAGVLIASVGSGLVFLINAASFVAVIGSLSCLRVSDLHRKDRPVRTRGSLADGFRYVWRRPDLKAVLLMLFLIGTFGLNFPIFISTMSVTAFHAGAGQFGLLTSTMAIGSVAGALLAARRANPDIALLIAGAAMFGTGCALAAIMPSYGLFGAALVIVGVSAQTVTTSTNSLVQLSTEPAMRGRVVAILLAIALGGTPIGAPIVGWVADHFGPRWALGVAVAAGFAAAMVGIVYLRQYRQLRVRIDAGRVRISLDSPEATAESH</sequence>
<feature type="domain" description="Major facilitator superfamily (MFS) profile" evidence="8">
    <location>
        <begin position="1"/>
        <end position="399"/>
    </location>
</feature>
<organism evidence="9 10">
    <name type="scientific">Cupriavidus basilensis</name>
    <dbReference type="NCBI Taxonomy" id="68895"/>
    <lineage>
        <taxon>Bacteria</taxon>
        <taxon>Pseudomonadati</taxon>
        <taxon>Pseudomonadota</taxon>
        <taxon>Betaproteobacteria</taxon>
        <taxon>Burkholderiales</taxon>
        <taxon>Burkholderiaceae</taxon>
        <taxon>Cupriavidus</taxon>
    </lineage>
</organism>
<comment type="subcellular location">
    <subcellularLocation>
        <location evidence="1">Cell membrane</location>
        <topology evidence="1">Multi-pass membrane protein</topology>
    </subcellularLocation>
</comment>
<dbReference type="Pfam" id="PF05977">
    <property type="entry name" value="MFS_3"/>
    <property type="match status" value="1"/>
</dbReference>
<comment type="caution">
    <text evidence="9">The sequence shown here is derived from an EMBL/GenBank/DDBJ whole genome shotgun (WGS) entry which is preliminary data.</text>
</comment>
<dbReference type="InterPro" id="IPR036259">
    <property type="entry name" value="MFS_trans_sf"/>
</dbReference>
<evidence type="ECO:0000256" key="1">
    <source>
        <dbReference type="ARBA" id="ARBA00004651"/>
    </source>
</evidence>
<evidence type="ECO:0000256" key="5">
    <source>
        <dbReference type="ARBA" id="ARBA00022989"/>
    </source>
</evidence>
<dbReference type="EMBL" id="JARJLM010000732">
    <property type="protein sequence ID" value="MDF3840030.1"/>
    <property type="molecule type" value="Genomic_DNA"/>
</dbReference>
<keyword evidence="2" id="KW-0813">Transport</keyword>
<dbReference type="Gene3D" id="1.20.1250.20">
    <property type="entry name" value="MFS general substrate transporter like domains"/>
    <property type="match status" value="1"/>
</dbReference>